<evidence type="ECO:0000256" key="7">
    <source>
        <dbReference type="ARBA" id="ARBA00022475"/>
    </source>
</evidence>
<feature type="transmembrane region" description="Helical" evidence="19">
    <location>
        <begin position="233"/>
        <end position="253"/>
    </location>
</feature>
<organism evidence="20 21">
    <name type="scientific">Desulfoscipio geothermicus DSM 3669</name>
    <dbReference type="NCBI Taxonomy" id="1121426"/>
    <lineage>
        <taxon>Bacteria</taxon>
        <taxon>Bacillati</taxon>
        <taxon>Bacillota</taxon>
        <taxon>Clostridia</taxon>
        <taxon>Eubacteriales</taxon>
        <taxon>Desulfallaceae</taxon>
        <taxon>Desulfoscipio</taxon>
    </lineage>
</organism>
<comment type="similarity">
    <text evidence="4 19">Belongs to the CobS family.</text>
</comment>
<dbReference type="GO" id="GO:0051073">
    <property type="term" value="F:adenosylcobinamide-GDP ribazoletransferase activity"/>
    <property type="evidence" value="ECO:0007669"/>
    <property type="project" value="UniProtKB-UniRule"/>
</dbReference>
<comment type="subcellular location">
    <subcellularLocation>
        <location evidence="2 19">Cell membrane</location>
        <topology evidence="2 19">Multi-pass membrane protein</topology>
    </subcellularLocation>
</comment>
<dbReference type="UniPathway" id="UPA00148">
    <property type="reaction ID" value="UER00238"/>
</dbReference>
<dbReference type="Pfam" id="PF02654">
    <property type="entry name" value="CobS"/>
    <property type="match status" value="1"/>
</dbReference>
<evidence type="ECO:0000256" key="11">
    <source>
        <dbReference type="ARBA" id="ARBA00022842"/>
    </source>
</evidence>
<dbReference type="GO" id="GO:0005886">
    <property type="term" value="C:plasma membrane"/>
    <property type="evidence" value="ECO:0007669"/>
    <property type="project" value="UniProtKB-SubCell"/>
</dbReference>
<sequence length="255" mass="27872">MKQFCFALQHLTRITLYKGAFDETAFGRATVYFPAVGLLLAVLLILVRAVLSYIFPAPLLAAMLVAAMVVMTGGLHLDGFMDTVDGVFSGRPREKKLEIMRDSRVGAFGALAMVCLLLLKYNIFLSLSDTLTWQAIIPALVLSRWAMVYAIARFPYARPSGLGTLYKKYTGGRELLLATASTLIITGLVSGIAGLLLLPIAWAWVRFTGGKLTAELGGLTGDTYGATAEMTELLVYLAVFPLYGYWPGLFYSLRF</sequence>
<dbReference type="NCBIfam" id="TIGR00317">
    <property type="entry name" value="cobS"/>
    <property type="match status" value="1"/>
</dbReference>
<evidence type="ECO:0000256" key="18">
    <source>
        <dbReference type="ARBA" id="ARBA00049504"/>
    </source>
</evidence>
<dbReference type="InterPro" id="IPR003805">
    <property type="entry name" value="CobS"/>
</dbReference>
<keyword evidence="11 19" id="KW-0460">Magnesium</keyword>
<keyword evidence="13 19" id="KW-0472">Membrane</keyword>
<evidence type="ECO:0000256" key="4">
    <source>
        <dbReference type="ARBA" id="ARBA00010561"/>
    </source>
</evidence>
<evidence type="ECO:0000256" key="19">
    <source>
        <dbReference type="HAMAP-Rule" id="MF_00719"/>
    </source>
</evidence>
<gene>
    <name evidence="19" type="primary">cobS</name>
    <name evidence="20" type="ORF">SAMN05660706_10796</name>
</gene>
<dbReference type="GO" id="GO:0009236">
    <property type="term" value="P:cobalamin biosynthetic process"/>
    <property type="evidence" value="ECO:0007669"/>
    <property type="project" value="UniProtKB-UniRule"/>
</dbReference>
<dbReference type="PANTHER" id="PTHR34148:SF1">
    <property type="entry name" value="ADENOSYLCOBINAMIDE-GDP RIBAZOLETRANSFERASE"/>
    <property type="match status" value="1"/>
</dbReference>
<comment type="catalytic activity">
    <reaction evidence="18 19">
        <text>alpha-ribazole 5'-phosphate + adenosylcob(III)inamide-GDP = adenosylcob(III)alamin 5'-phosphate + GMP + H(+)</text>
        <dbReference type="Rhea" id="RHEA:23560"/>
        <dbReference type="ChEBI" id="CHEBI:15378"/>
        <dbReference type="ChEBI" id="CHEBI:57918"/>
        <dbReference type="ChEBI" id="CHEBI:58115"/>
        <dbReference type="ChEBI" id="CHEBI:60487"/>
        <dbReference type="ChEBI" id="CHEBI:60493"/>
        <dbReference type="EC" id="2.7.8.26"/>
    </reaction>
</comment>
<dbReference type="AlphaFoldDB" id="A0A1I6D954"/>
<name>A0A1I6D954_9FIRM</name>
<proteinExistence type="inferred from homology"/>
<feature type="transmembrane region" description="Helical" evidence="19">
    <location>
        <begin position="105"/>
        <end position="123"/>
    </location>
</feature>
<dbReference type="EC" id="2.7.8.26" evidence="5 19"/>
<evidence type="ECO:0000256" key="5">
    <source>
        <dbReference type="ARBA" id="ARBA00013200"/>
    </source>
</evidence>
<evidence type="ECO:0000256" key="1">
    <source>
        <dbReference type="ARBA" id="ARBA00001946"/>
    </source>
</evidence>
<evidence type="ECO:0000256" key="10">
    <source>
        <dbReference type="ARBA" id="ARBA00022692"/>
    </source>
</evidence>
<dbReference type="EMBL" id="FOYM01000007">
    <property type="protein sequence ID" value="SFR01964.1"/>
    <property type="molecule type" value="Genomic_DNA"/>
</dbReference>
<dbReference type="PANTHER" id="PTHR34148">
    <property type="entry name" value="ADENOSYLCOBINAMIDE-GDP RIBAZOLETRANSFERASE"/>
    <property type="match status" value="1"/>
</dbReference>
<evidence type="ECO:0000256" key="15">
    <source>
        <dbReference type="ARBA" id="ARBA00032605"/>
    </source>
</evidence>
<evidence type="ECO:0000256" key="8">
    <source>
        <dbReference type="ARBA" id="ARBA00022573"/>
    </source>
</evidence>
<keyword evidence="9 19" id="KW-0808">Transferase</keyword>
<evidence type="ECO:0000256" key="16">
    <source>
        <dbReference type="ARBA" id="ARBA00032853"/>
    </source>
</evidence>
<comment type="catalytic activity">
    <reaction evidence="17 19">
        <text>alpha-ribazole + adenosylcob(III)inamide-GDP = adenosylcob(III)alamin + GMP + H(+)</text>
        <dbReference type="Rhea" id="RHEA:16049"/>
        <dbReference type="ChEBI" id="CHEBI:10329"/>
        <dbReference type="ChEBI" id="CHEBI:15378"/>
        <dbReference type="ChEBI" id="CHEBI:18408"/>
        <dbReference type="ChEBI" id="CHEBI:58115"/>
        <dbReference type="ChEBI" id="CHEBI:60487"/>
        <dbReference type="EC" id="2.7.8.26"/>
    </reaction>
</comment>
<evidence type="ECO:0000256" key="13">
    <source>
        <dbReference type="ARBA" id="ARBA00023136"/>
    </source>
</evidence>
<evidence type="ECO:0000256" key="3">
    <source>
        <dbReference type="ARBA" id="ARBA00004663"/>
    </source>
</evidence>
<keyword evidence="21" id="KW-1185">Reference proteome</keyword>
<evidence type="ECO:0000256" key="6">
    <source>
        <dbReference type="ARBA" id="ARBA00015850"/>
    </source>
</evidence>
<keyword evidence="12 19" id="KW-1133">Transmembrane helix</keyword>
<comment type="function">
    <text evidence="14 19">Joins adenosylcobinamide-GDP and alpha-ribazole to generate adenosylcobalamin (Ado-cobalamin). Also synthesizes adenosylcobalamin 5'-phosphate from adenosylcobinamide-GDP and alpha-ribazole 5'-phosphate.</text>
</comment>
<feature type="transmembrane region" description="Helical" evidence="19">
    <location>
        <begin position="175"/>
        <end position="205"/>
    </location>
</feature>
<dbReference type="RefSeq" id="WP_092482533.1">
    <property type="nucleotide sequence ID" value="NZ_FOYM01000007.1"/>
</dbReference>
<dbReference type="HAMAP" id="MF_00719">
    <property type="entry name" value="CobS"/>
    <property type="match status" value="1"/>
</dbReference>
<reference evidence="21" key="1">
    <citation type="submission" date="2016-10" db="EMBL/GenBank/DDBJ databases">
        <authorList>
            <person name="Varghese N."/>
            <person name="Submissions S."/>
        </authorList>
    </citation>
    <scope>NUCLEOTIDE SEQUENCE [LARGE SCALE GENOMIC DNA]</scope>
    <source>
        <strain evidence="21">DSM 3669</strain>
    </source>
</reference>
<evidence type="ECO:0000313" key="21">
    <source>
        <dbReference type="Proteomes" id="UP000199584"/>
    </source>
</evidence>
<feature type="transmembrane region" description="Helical" evidence="19">
    <location>
        <begin position="135"/>
        <end position="154"/>
    </location>
</feature>
<evidence type="ECO:0000256" key="14">
    <source>
        <dbReference type="ARBA" id="ARBA00025228"/>
    </source>
</evidence>
<protein>
    <recommendedName>
        <fullName evidence="6 19">Adenosylcobinamide-GDP ribazoletransferase</fullName>
        <ecNumber evidence="5 19">2.7.8.26</ecNumber>
    </recommendedName>
    <alternativeName>
        <fullName evidence="16 19">Cobalamin synthase</fullName>
    </alternativeName>
    <alternativeName>
        <fullName evidence="15 19">Cobalamin-5'-phosphate synthase</fullName>
    </alternativeName>
</protein>
<keyword evidence="10 19" id="KW-0812">Transmembrane</keyword>
<evidence type="ECO:0000256" key="2">
    <source>
        <dbReference type="ARBA" id="ARBA00004651"/>
    </source>
</evidence>
<dbReference type="Proteomes" id="UP000199584">
    <property type="component" value="Unassembled WGS sequence"/>
</dbReference>
<dbReference type="GO" id="GO:0008818">
    <property type="term" value="F:cobalamin 5'-phosphate synthase activity"/>
    <property type="evidence" value="ECO:0007669"/>
    <property type="project" value="UniProtKB-UniRule"/>
</dbReference>
<keyword evidence="8 19" id="KW-0169">Cobalamin biosynthesis</keyword>
<keyword evidence="7 19" id="KW-1003">Cell membrane</keyword>
<feature type="transmembrane region" description="Helical" evidence="19">
    <location>
        <begin position="31"/>
        <end position="55"/>
    </location>
</feature>
<accession>A0A1I6D954</accession>
<dbReference type="STRING" id="39060.SAMN05660706_10796"/>
<dbReference type="OrthoDB" id="9794626at2"/>
<evidence type="ECO:0000313" key="20">
    <source>
        <dbReference type="EMBL" id="SFR01964.1"/>
    </source>
</evidence>
<evidence type="ECO:0000256" key="9">
    <source>
        <dbReference type="ARBA" id="ARBA00022679"/>
    </source>
</evidence>
<evidence type="ECO:0000256" key="12">
    <source>
        <dbReference type="ARBA" id="ARBA00022989"/>
    </source>
</evidence>
<evidence type="ECO:0000256" key="17">
    <source>
        <dbReference type="ARBA" id="ARBA00048623"/>
    </source>
</evidence>
<comment type="pathway">
    <text evidence="3 19">Cofactor biosynthesis; adenosylcobalamin biosynthesis; adenosylcobalamin from cob(II)yrinate a,c-diamide: step 7/7.</text>
</comment>
<comment type="cofactor">
    <cofactor evidence="1 19">
        <name>Mg(2+)</name>
        <dbReference type="ChEBI" id="CHEBI:18420"/>
    </cofactor>
</comment>